<keyword evidence="1" id="KW-1185">Reference proteome</keyword>
<reference evidence="2" key="1">
    <citation type="submission" date="2022-11" db="UniProtKB">
        <authorList>
            <consortium name="WormBaseParasite"/>
        </authorList>
    </citation>
    <scope>IDENTIFICATION</scope>
</reference>
<dbReference type="AlphaFoldDB" id="A0A914R5I2"/>
<accession>A0A914R5I2</accession>
<evidence type="ECO:0000313" key="1">
    <source>
        <dbReference type="Proteomes" id="UP000887564"/>
    </source>
</evidence>
<sequence length="36" mass="4112">MAPQYYDMSTFPECDAKRKLTHVIQTLTALRGVRGI</sequence>
<protein>
    <submittedName>
        <fullName evidence="2">Uncharacterized protein</fullName>
    </submittedName>
</protein>
<organism evidence="1 2">
    <name type="scientific">Parascaris equorum</name>
    <name type="common">Equine roundworm</name>
    <dbReference type="NCBI Taxonomy" id="6256"/>
    <lineage>
        <taxon>Eukaryota</taxon>
        <taxon>Metazoa</taxon>
        <taxon>Ecdysozoa</taxon>
        <taxon>Nematoda</taxon>
        <taxon>Chromadorea</taxon>
        <taxon>Rhabditida</taxon>
        <taxon>Spirurina</taxon>
        <taxon>Ascaridomorpha</taxon>
        <taxon>Ascaridoidea</taxon>
        <taxon>Ascarididae</taxon>
        <taxon>Parascaris</taxon>
    </lineage>
</organism>
<dbReference type="Proteomes" id="UP000887564">
    <property type="component" value="Unplaced"/>
</dbReference>
<dbReference type="WBParaSite" id="PEQ_0000188401-mRNA-1">
    <property type="protein sequence ID" value="PEQ_0000188401-mRNA-1"/>
    <property type="gene ID" value="PEQ_0000188401"/>
</dbReference>
<name>A0A914R5I2_PAREQ</name>
<evidence type="ECO:0000313" key="2">
    <source>
        <dbReference type="WBParaSite" id="PEQ_0000188401-mRNA-1"/>
    </source>
</evidence>
<proteinExistence type="predicted"/>